<comment type="caution">
    <text evidence="9">The sequence shown here is derived from an EMBL/GenBank/DDBJ whole genome shotgun (WGS) entry which is preliminary data.</text>
</comment>
<feature type="transmembrane region" description="Helical" evidence="8">
    <location>
        <begin position="96"/>
        <end position="114"/>
    </location>
</feature>
<feature type="transmembrane region" description="Helical" evidence="8">
    <location>
        <begin position="148"/>
        <end position="168"/>
    </location>
</feature>
<evidence type="ECO:0000256" key="5">
    <source>
        <dbReference type="ARBA" id="ARBA00022692"/>
    </source>
</evidence>
<feature type="transmembrane region" description="Helical" evidence="8">
    <location>
        <begin position="376"/>
        <end position="393"/>
    </location>
</feature>
<evidence type="ECO:0000313" key="9">
    <source>
        <dbReference type="EMBL" id="GAA4008872.1"/>
    </source>
</evidence>
<keyword evidence="4" id="KW-0808">Transferase</keyword>
<dbReference type="EMBL" id="BAAAZD010000002">
    <property type="protein sequence ID" value="GAA4008872.1"/>
    <property type="molecule type" value="Genomic_DNA"/>
</dbReference>
<dbReference type="Proteomes" id="UP001501310">
    <property type="component" value="Unassembled WGS sequence"/>
</dbReference>
<feature type="transmembrane region" description="Helical" evidence="8">
    <location>
        <begin position="126"/>
        <end position="142"/>
    </location>
</feature>
<evidence type="ECO:0000256" key="7">
    <source>
        <dbReference type="ARBA" id="ARBA00023136"/>
    </source>
</evidence>
<sequence>MTWSRGLLAEPRRARTLLILFVLLGVSLRLAWAIFRPDSGASGEAAFVAEALADGRGFADAYARGQGPTAHLSPISPLIAGGVYALFGVRSALSESLLTLWSVGLVFGAFLLLYRAFGRIGLSTRARLIAILFLCVAPTYIAQEAVDFRIWEGGLAIFLAALFFDRAMKLATGPVDRGQLIILGAVAALLFFVNPPLGLGAGLCGLVLAVRRFTLRDTLLVCVSGLVCLAALVGPWAYRNYQVFGEFVPLRSNAGLELALANHQAAVDGADQGQVFEQRLKDIHPTQTAAAFAKMKAAGGEVPYARKLGQETKAWMASNKAGVAKLALRHLRQIVIPDPWQFANRAKTLRAAVAGLAGVLGLIGLALGLLSDRRAWLYPVALLVVPALALSFFQPVSRYTYLFFPFFAFAGGYLIDRCWLAVMGRRSGRESGNPMDAPLSPGSVA</sequence>
<keyword evidence="2" id="KW-1003">Cell membrane</keyword>
<evidence type="ECO:0000256" key="8">
    <source>
        <dbReference type="SAM" id="Phobius"/>
    </source>
</evidence>
<proteinExistence type="predicted"/>
<dbReference type="PANTHER" id="PTHR33908:SF11">
    <property type="entry name" value="MEMBRANE PROTEIN"/>
    <property type="match status" value="1"/>
</dbReference>
<accession>A0ABP7SA29</accession>
<feature type="transmembrane region" description="Helical" evidence="8">
    <location>
        <begin position="351"/>
        <end position="370"/>
    </location>
</feature>
<keyword evidence="6 8" id="KW-1133">Transmembrane helix</keyword>
<evidence type="ECO:0000256" key="1">
    <source>
        <dbReference type="ARBA" id="ARBA00004651"/>
    </source>
</evidence>
<name>A0ABP7SA29_9SPHN</name>
<comment type="subcellular location">
    <subcellularLocation>
        <location evidence="1">Cell membrane</location>
        <topology evidence="1">Multi-pass membrane protein</topology>
    </subcellularLocation>
</comment>
<evidence type="ECO:0008006" key="11">
    <source>
        <dbReference type="Google" id="ProtNLM"/>
    </source>
</evidence>
<dbReference type="InterPro" id="IPR050297">
    <property type="entry name" value="LipidA_mod_glycosyltrf_83"/>
</dbReference>
<evidence type="ECO:0000256" key="6">
    <source>
        <dbReference type="ARBA" id="ARBA00022989"/>
    </source>
</evidence>
<feature type="transmembrane region" description="Helical" evidence="8">
    <location>
        <begin position="400"/>
        <end position="422"/>
    </location>
</feature>
<reference evidence="10" key="1">
    <citation type="journal article" date="2019" name="Int. J. Syst. Evol. Microbiol.">
        <title>The Global Catalogue of Microorganisms (GCM) 10K type strain sequencing project: providing services to taxonomists for standard genome sequencing and annotation.</title>
        <authorList>
            <consortium name="The Broad Institute Genomics Platform"/>
            <consortium name="The Broad Institute Genome Sequencing Center for Infectious Disease"/>
            <person name="Wu L."/>
            <person name="Ma J."/>
        </authorList>
    </citation>
    <scope>NUCLEOTIDE SEQUENCE [LARGE SCALE GENOMIC DNA]</scope>
    <source>
        <strain evidence="10">JCM 16603</strain>
    </source>
</reference>
<evidence type="ECO:0000313" key="10">
    <source>
        <dbReference type="Proteomes" id="UP001501310"/>
    </source>
</evidence>
<keyword evidence="5 8" id="KW-0812">Transmembrane</keyword>
<dbReference type="PANTHER" id="PTHR33908">
    <property type="entry name" value="MANNOSYLTRANSFERASE YKCB-RELATED"/>
    <property type="match status" value="1"/>
</dbReference>
<protein>
    <recommendedName>
        <fullName evidence="11">Glycosyltransferase RgtA/B/C/D-like domain-containing protein</fullName>
    </recommendedName>
</protein>
<organism evidence="9 10">
    <name type="scientific">Sphingomonas humi</name>
    <dbReference type="NCBI Taxonomy" id="335630"/>
    <lineage>
        <taxon>Bacteria</taxon>
        <taxon>Pseudomonadati</taxon>
        <taxon>Pseudomonadota</taxon>
        <taxon>Alphaproteobacteria</taxon>
        <taxon>Sphingomonadales</taxon>
        <taxon>Sphingomonadaceae</taxon>
        <taxon>Sphingomonas</taxon>
    </lineage>
</organism>
<dbReference type="RefSeq" id="WP_344710500.1">
    <property type="nucleotide sequence ID" value="NZ_BAAAZD010000002.1"/>
</dbReference>
<evidence type="ECO:0000256" key="3">
    <source>
        <dbReference type="ARBA" id="ARBA00022676"/>
    </source>
</evidence>
<evidence type="ECO:0000256" key="2">
    <source>
        <dbReference type="ARBA" id="ARBA00022475"/>
    </source>
</evidence>
<keyword evidence="10" id="KW-1185">Reference proteome</keyword>
<keyword evidence="3" id="KW-0328">Glycosyltransferase</keyword>
<feature type="transmembrane region" description="Helical" evidence="8">
    <location>
        <begin position="218"/>
        <end position="238"/>
    </location>
</feature>
<evidence type="ECO:0000256" key="4">
    <source>
        <dbReference type="ARBA" id="ARBA00022679"/>
    </source>
</evidence>
<gene>
    <name evidence="9" type="ORF">GCM10022211_23260</name>
</gene>
<keyword evidence="7 8" id="KW-0472">Membrane</keyword>